<comment type="caution">
    <text evidence="3">The sequence shown here is derived from an EMBL/GenBank/DDBJ whole genome shotgun (WGS) entry which is preliminary data.</text>
</comment>
<keyword evidence="1" id="KW-1133">Transmembrane helix</keyword>
<sequence>MGTGGGINQGTGDSVGGGIEPDLGLCNAAAYLGLFVPVLVGWLWLRQALVAGRRQGTMAGHQTFNIVLIIELNTV</sequence>
<dbReference type="EMBL" id="MZZJ01000002">
    <property type="protein sequence ID" value="RXE54300.1"/>
    <property type="molecule type" value="Genomic_DNA"/>
</dbReference>
<feature type="transmembrane region" description="Helical" evidence="1">
    <location>
        <begin position="28"/>
        <end position="45"/>
    </location>
</feature>
<gene>
    <name evidence="3" type="ORF">B4O85_05535</name>
</gene>
<dbReference type="AlphaFoldDB" id="A0A4Q0HY76"/>
<evidence type="ECO:0000313" key="3">
    <source>
        <dbReference type="EMBL" id="RXE54300.1"/>
    </source>
</evidence>
<accession>A0A4Q0HY76</accession>
<keyword evidence="1" id="KW-0472">Membrane</keyword>
<protein>
    <recommendedName>
        <fullName evidence="2">Acetyl-CoA dehydrogenase-like C-terminal domain-containing protein</fullName>
    </recommendedName>
</protein>
<organism evidence="3 4">
    <name type="scientific">Pseudomonas azotoformans</name>
    <dbReference type="NCBI Taxonomy" id="47878"/>
    <lineage>
        <taxon>Bacteria</taxon>
        <taxon>Pseudomonadati</taxon>
        <taxon>Pseudomonadota</taxon>
        <taxon>Gammaproteobacteria</taxon>
        <taxon>Pseudomonadales</taxon>
        <taxon>Pseudomonadaceae</taxon>
        <taxon>Pseudomonas</taxon>
    </lineage>
</organism>
<keyword evidence="1" id="KW-0812">Transmembrane</keyword>
<evidence type="ECO:0000313" key="4">
    <source>
        <dbReference type="Proteomes" id="UP000290481"/>
    </source>
</evidence>
<evidence type="ECO:0000256" key="1">
    <source>
        <dbReference type="SAM" id="Phobius"/>
    </source>
</evidence>
<dbReference type="InterPro" id="IPR025878">
    <property type="entry name" value="Acyl-CoA_dh-like_C_dom"/>
</dbReference>
<evidence type="ECO:0000259" key="2">
    <source>
        <dbReference type="Pfam" id="PF12806"/>
    </source>
</evidence>
<dbReference type="Proteomes" id="UP000290481">
    <property type="component" value="Unassembled WGS sequence"/>
</dbReference>
<feature type="domain" description="Acetyl-CoA dehydrogenase-like C-terminal" evidence="2">
    <location>
        <begin position="20"/>
        <end position="63"/>
    </location>
</feature>
<proteinExistence type="predicted"/>
<name>A0A4Q0HY76_PSEAZ</name>
<reference evidence="3 4" key="1">
    <citation type="submission" date="2017-03" db="EMBL/GenBank/DDBJ databases">
        <title>Pseudomonas azotoformans: Salt tolerant bacteria having multiple plant growth promoting attributes.</title>
        <authorList>
            <person name="Srivastava A.K."/>
            <person name="Sharma A."/>
            <person name="Srivastava A.K."/>
            <person name="Jamali H."/>
            <person name="Yadav J."/>
            <person name="Srivastava R."/>
            <person name="Kashyap P.L."/>
            <person name="Chakdar H."/>
            <person name="Saxena A.K."/>
        </authorList>
    </citation>
    <scope>NUCLEOTIDE SEQUENCE [LARGE SCALE GENOMIC DNA]</scope>
    <source>
        <strain evidence="3 4">SC 14</strain>
    </source>
</reference>
<dbReference type="Pfam" id="PF12806">
    <property type="entry name" value="Acyl-CoA_dh_C"/>
    <property type="match status" value="1"/>
</dbReference>